<name>E1SRT1_FERBD</name>
<feature type="domain" description="HTH tetR-type" evidence="3">
    <location>
        <begin position="1"/>
        <end position="61"/>
    </location>
</feature>
<reference evidence="4 5" key="1">
    <citation type="journal article" date="2010" name="Stand. Genomic Sci.">
        <title>Complete genome sequence of Ferrimonas balearica type strain (PAT).</title>
        <authorList>
            <person name="Nolan M."/>
            <person name="Sikorski J."/>
            <person name="Davenport K."/>
            <person name="Lucas S."/>
            <person name="Glavina Del Rio T."/>
            <person name="Tice H."/>
            <person name="Cheng J."/>
            <person name="Goodwin L."/>
            <person name="Pitluck S."/>
            <person name="Liolios K."/>
            <person name="Ivanova N."/>
            <person name="Mavromatis K."/>
            <person name="Ovchinnikova G."/>
            <person name="Pati A."/>
            <person name="Chen A."/>
            <person name="Palaniappan K."/>
            <person name="Land M."/>
            <person name="Hauser L."/>
            <person name="Chang Y."/>
            <person name="Jeffries C."/>
            <person name="Tapia R."/>
            <person name="Brettin T."/>
            <person name="Detter J."/>
            <person name="Han C."/>
            <person name="Yasawong M."/>
            <person name="Rohde M."/>
            <person name="Tindall B."/>
            <person name="Goker M."/>
            <person name="Woyke T."/>
            <person name="Bristow J."/>
            <person name="Eisen J."/>
            <person name="Markowitz V."/>
            <person name="Hugenholtz P."/>
            <person name="Kyrpides N."/>
            <person name="Klenk H."/>
            <person name="Lapidus A."/>
        </authorList>
    </citation>
    <scope>NUCLEOTIDE SEQUENCE [LARGE SCALE GENOMIC DNA]</scope>
    <source>
        <strain evidence="5">DSM 9799 / CCM 4581 / KCTC 23876 / PAT</strain>
    </source>
</reference>
<dbReference type="Gene3D" id="1.10.357.10">
    <property type="entry name" value="Tetracycline Repressor, domain 2"/>
    <property type="match status" value="1"/>
</dbReference>
<dbReference type="PRINTS" id="PR00455">
    <property type="entry name" value="HTHTETR"/>
</dbReference>
<evidence type="ECO:0000259" key="3">
    <source>
        <dbReference type="PROSITE" id="PS50977"/>
    </source>
</evidence>
<dbReference type="SUPFAM" id="SSF46689">
    <property type="entry name" value="Homeodomain-like"/>
    <property type="match status" value="1"/>
</dbReference>
<dbReference type="KEGG" id="fbl:Fbal_0689"/>
<organism evidence="4 5">
    <name type="scientific">Ferrimonas balearica (strain DSM 9799 / CCM 4581 / KCTC 23876 / PAT)</name>
    <dbReference type="NCBI Taxonomy" id="550540"/>
    <lineage>
        <taxon>Bacteria</taxon>
        <taxon>Pseudomonadati</taxon>
        <taxon>Pseudomonadota</taxon>
        <taxon>Gammaproteobacteria</taxon>
        <taxon>Alteromonadales</taxon>
        <taxon>Ferrimonadaceae</taxon>
        <taxon>Ferrimonas</taxon>
    </lineage>
</organism>
<feature type="DNA-binding region" description="H-T-H motif" evidence="2">
    <location>
        <begin position="24"/>
        <end position="43"/>
    </location>
</feature>
<proteinExistence type="predicted"/>
<accession>E1SRT1</accession>
<dbReference type="InterPro" id="IPR050109">
    <property type="entry name" value="HTH-type_TetR-like_transc_reg"/>
</dbReference>
<dbReference type="Proteomes" id="UP000006683">
    <property type="component" value="Chromosome"/>
</dbReference>
<dbReference type="Pfam" id="PF00440">
    <property type="entry name" value="TetR_N"/>
    <property type="match status" value="1"/>
</dbReference>
<dbReference type="PANTHER" id="PTHR30055:SF222">
    <property type="entry name" value="REGULATORY PROTEIN"/>
    <property type="match status" value="1"/>
</dbReference>
<dbReference type="eggNOG" id="COG1309">
    <property type="taxonomic scope" value="Bacteria"/>
</dbReference>
<dbReference type="GO" id="GO:0003677">
    <property type="term" value="F:DNA binding"/>
    <property type="evidence" value="ECO:0007669"/>
    <property type="project" value="UniProtKB-UniRule"/>
</dbReference>
<dbReference type="HOGENOM" id="CLU_069356_12_9_6"/>
<dbReference type="STRING" id="550540.Fbal_0689"/>
<evidence type="ECO:0000313" key="5">
    <source>
        <dbReference type="Proteomes" id="UP000006683"/>
    </source>
</evidence>
<dbReference type="SUPFAM" id="SSF48498">
    <property type="entry name" value="Tetracyclin repressor-like, C-terminal domain"/>
    <property type="match status" value="1"/>
</dbReference>
<keyword evidence="5" id="KW-1185">Reference proteome</keyword>
<evidence type="ECO:0000256" key="1">
    <source>
        <dbReference type="ARBA" id="ARBA00023125"/>
    </source>
</evidence>
<dbReference type="InterPro" id="IPR009057">
    <property type="entry name" value="Homeodomain-like_sf"/>
</dbReference>
<dbReference type="GeneID" id="67180929"/>
<evidence type="ECO:0000313" key="4">
    <source>
        <dbReference type="EMBL" id="ADN74900.1"/>
    </source>
</evidence>
<dbReference type="InterPro" id="IPR036271">
    <property type="entry name" value="Tet_transcr_reg_TetR-rel_C_sf"/>
</dbReference>
<dbReference type="AlphaFoldDB" id="E1SRT1"/>
<keyword evidence="1 2" id="KW-0238">DNA-binding</keyword>
<evidence type="ECO:0000256" key="2">
    <source>
        <dbReference type="PROSITE-ProRule" id="PRU00335"/>
    </source>
</evidence>
<protein>
    <submittedName>
        <fullName evidence="4">Transcriptional regulator, TetR family</fullName>
    </submittedName>
</protein>
<dbReference type="RefSeq" id="WP_013344206.1">
    <property type="nucleotide sequence ID" value="NC_014541.1"/>
</dbReference>
<dbReference type="PANTHER" id="PTHR30055">
    <property type="entry name" value="HTH-TYPE TRANSCRIPTIONAL REGULATOR RUTR"/>
    <property type="match status" value="1"/>
</dbReference>
<dbReference type="OrthoDB" id="116240at2"/>
<dbReference type="EMBL" id="CP002209">
    <property type="protein sequence ID" value="ADN74900.1"/>
    <property type="molecule type" value="Genomic_DNA"/>
</dbReference>
<dbReference type="InterPro" id="IPR001647">
    <property type="entry name" value="HTH_TetR"/>
</dbReference>
<gene>
    <name evidence="4" type="ordered locus">Fbal_0689</name>
</gene>
<sequence>MSKREQILDTALTLFVEQGIAATATAQIAKVAGVATGTLFHHFPSKAELVAALYRRVKQQLADAMAAAPPQGPLEHQAQQYWQRGLAWAQAQPRALQFLQLAGLQGMEDRALRHQTMSELLPFIPALLQRGQAEGVLRPIPADLALEQCHSQFMSAAAFFIAEPDKADNPSYQDAAFGLFWRSLAY</sequence>
<dbReference type="PROSITE" id="PS50977">
    <property type="entry name" value="HTH_TETR_2"/>
    <property type="match status" value="1"/>
</dbReference>